<dbReference type="PANTHER" id="PTHR34819">
    <property type="entry name" value="LARGE CYSTEINE-RICH PERIPLASMIC PROTEIN OMCB"/>
    <property type="match status" value="1"/>
</dbReference>
<dbReference type="STRING" id="46177.SAMN05660976_03774"/>
<evidence type="ECO:0000256" key="1">
    <source>
        <dbReference type="SAM" id="MobiDB-lite"/>
    </source>
</evidence>
<feature type="domain" description="DUF11" evidence="3">
    <location>
        <begin position="229"/>
        <end position="358"/>
    </location>
</feature>
<organism evidence="4 5">
    <name type="scientific">Nonomuraea pusilla</name>
    <dbReference type="NCBI Taxonomy" id="46177"/>
    <lineage>
        <taxon>Bacteria</taxon>
        <taxon>Bacillati</taxon>
        <taxon>Actinomycetota</taxon>
        <taxon>Actinomycetes</taxon>
        <taxon>Streptosporangiales</taxon>
        <taxon>Streptosporangiaceae</taxon>
        <taxon>Nonomuraea</taxon>
    </lineage>
</organism>
<dbReference type="Gene3D" id="2.60.120.260">
    <property type="entry name" value="Galactose-binding domain-like"/>
    <property type="match status" value="1"/>
</dbReference>
<accession>A0A1H7UE83</accession>
<dbReference type="EMBL" id="FOBF01000008">
    <property type="protein sequence ID" value="SEL95139.1"/>
    <property type="molecule type" value="Genomic_DNA"/>
</dbReference>
<dbReference type="InterPro" id="IPR001434">
    <property type="entry name" value="OmcB-like_DUF11"/>
</dbReference>
<name>A0A1H7UE83_9ACTN</name>
<dbReference type="Gene3D" id="2.60.40.740">
    <property type="match status" value="1"/>
</dbReference>
<evidence type="ECO:0000313" key="5">
    <source>
        <dbReference type="Proteomes" id="UP000198953"/>
    </source>
</evidence>
<dbReference type="RefSeq" id="WP_218153995.1">
    <property type="nucleotide sequence ID" value="NZ_FOBF01000008.1"/>
</dbReference>
<feature type="region of interest" description="Disordered" evidence="1">
    <location>
        <begin position="278"/>
        <end position="298"/>
    </location>
</feature>
<dbReference type="Proteomes" id="UP000198953">
    <property type="component" value="Unassembled WGS sequence"/>
</dbReference>
<dbReference type="InterPro" id="IPR008966">
    <property type="entry name" value="Adhesion_dom_sf"/>
</dbReference>
<keyword evidence="2" id="KW-0732">Signal</keyword>
<evidence type="ECO:0000313" key="4">
    <source>
        <dbReference type="EMBL" id="SEL95139.1"/>
    </source>
</evidence>
<feature type="domain" description="DUF11" evidence="3">
    <location>
        <begin position="386"/>
        <end position="497"/>
    </location>
</feature>
<dbReference type="InterPro" id="IPR013783">
    <property type="entry name" value="Ig-like_fold"/>
</dbReference>
<evidence type="ECO:0000259" key="3">
    <source>
        <dbReference type="Pfam" id="PF01345"/>
    </source>
</evidence>
<dbReference type="GO" id="GO:0005975">
    <property type="term" value="P:carbohydrate metabolic process"/>
    <property type="evidence" value="ECO:0007669"/>
    <property type="project" value="UniProtKB-ARBA"/>
</dbReference>
<dbReference type="AlphaFoldDB" id="A0A1H7UE83"/>
<sequence length="523" mass="53037">MRHIPRMCYPVAVLAAAAASLALPGTAPAEAAPAAAPAAARTALRAPDPATCPEQVSLLNGGFEQPAIRGTWSMFPDASRPGVPNSVPGWTTSATDHVIELWNSPPNPTNTPPAEGRQLAELNANQVSTLFQDRPTTPGQTLYWRLAHRGRAGVDTMALDIGAPGAPVQQATMSDGTARWGVYSGTYTVPAGQTVTRFAFRSVSAAGGNRAIGNLLDDIFFGTPPCVIVTKSAAPKGPVNVGDEITYRLTAVNGGGGPAENVRLTDAVPAGTTYVPGSMKVVDGPNNGPKTDAADDDQAAFDPATGTVSFGLGEGAGGAQAGRLASTSSLPDGTTVEFKVKVGRAAAGGKVTNRASVGYENRLGAEPQALTSSSGDAVTDVNPAVDLAVVKSADKTRVTVGETVTYRVAVSNGGPNDATGVTVKDALPAQLRFVSATASKGSYAAGDGAWTVGTLPNGATAVLTIRAKAVAVGDTTNTATAGGNELDLDPSNDGDGVKVCVDPEPFCPYCTPDKGPRPRPATP</sequence>
<reference evidence="4 5" key="1">
    <citation type="submission" date="2016-10" db="EMBL/GenBank/DDBJ databases">
        <authorList>
            <person name="de Groot N.N."/>
        </authorList>
    </citation>
    <scope>NUCLEOTIDE SEQUENCE [LARGE SCALE GENOMIC DNA]</scope>
    <source>
        <strain evidence="4 5">DSM 43357</strain>
    </source>
</reference>
<dbReference type="Pfam" id="PF01345">
    <property type="entry name" value="DUF11"/>
    <property type="match status" value="2"/>
</dbReference>
<gene>
    <name evidence="4" type="ORF">SAMN05660976_03774</name>
</gene>
<dbReference type="SUPFAM" id="SSF49401">
    <property type="entry name" value="Bacterial adhesins"/>
    <property type="match status" value="1"/>
</dbReference>
<dbReference type="Gene3D" id="2.60.40.10">
    <property type="entry name" value="Immunoglobulins"/>
    <property type="match status" value="1"/>
</dbReference>
<dbReference type="NCBIfam" id="TIGR01451">
    <property type="entry name" value="B_ant_repeat"/>
    <property type="match status" value="2"/>
</dbReference>
<proteinExistence type="predicted"/>
<dbReference type="InterPro" id="IPR047589">
    <property type="entry name" value="DUF11_rpt"/>
</dbReference>
<dbReference type="InterPro" id="IPR051172">
    <property type="entry name" value="Chlamydia_OmcB"/>
</dbReference>
<keyword evidence="5" id="KW-1185">Reference proteome</keyword>
<dbReference type="PANTHER" id="PTHR34819:SF3">
    <property type="entry name" value="CELL SURFACE PROTEIN"/>
    <property type="match status" value="1"/>
</dbReference>
<feature type="signal peptide" evidence="2">
    <location>
        <begin position="1"/>
        <end position="31"/>
    </location>
</feature>
<protein>
    <submittedName>
        <fullName evidence="4">Conserved repeat domain-containing protein/fimbrial isopeptide formation D2 domain-containing protein</fullName>
    </submittedName>
</protein>
<evidence type="ECO:0000256" key="2">
    <source>
        <dbReference type="SAM" id="SignalP"/>
    </source>
</evidence>
<feature type="chain" id="PRO_5011743246" evidence="2">
    <location>
        <begin position="32"/>
        <end position="523"/>
    </location>
</feature>